<reference evidence="1" key="2">
    <citation type="journal article" date="2015" name="Fish Shellfish Immunol.">
        <title>Early steps in the European eel (Anguilla anguilla)-Vibrio vulnificus interaction in the gills: Role of the RtxA13 toxin.</title>
        <authorList>
            <person name="Callol A."/>
            <person name="Pajuelo D."/>
            <person name="Ebbesson L."/>
            <person name="Teles M."/>
            <person name="MacKenzie S."/>
            <person name="Amaro C."/>
        </authorList>
    </citation>
    <scope>NUCLEOTIDE SEQUENCE</scope>
</reference>
<dbReference type="AlphaFoldDB" id="A0A0E9WMS3"/>
<evidence type="ECO:0000313" key="1">
    <source>
        <dbReference type="EMBL" id="JAH90855.1"/>
    </source>
</evidence>
<dbReference type="EMBL" id="GBXM01017722">
    <property type="protein sequence ID" value="JAH90855.1"/>
    <property type="molecule type" value="Transcribed_RNA"/>
</dbReference>
<sequence>MYPFDKIVWFSRSIMPKKSTVHVIQGKPQNWAKKNLLLNYTQLHEIFFVRKKI</sequence>
<name>A0A0E9WMS3_ANGAN</name>
<reference evidence="1" key="1">
    <citation type="submission" date="2014-11" db="EMBL/GenBank/DDBJ databases">
        <authorList>
            <person name="Amaro Gonzalez C."/>
        </authorList>
    </citation>
    <scope>NUCLEOTIDE SEQUENCE</scope>
</reference>
<protein>
    <submittedName>
        <fullName evidence="1">Uncharacterized protein</fullName>
    </submittedName>
</protein>
<proteinExistence type="predicted"/>
<organism evidence="1">
    <name type="scientific">Anguilla anguilla</name>
    <name type="common">European freshwater eel</name>
    <name type="synonym">Muraena anguilla</name>
    <dbReference type="NCBI Taxonomy" id="7936"/>
    <lineage>
        <taxon>Eukaryota</taxon>
        <taxon>Metazoa</taxon>
        <taxon>Chordata</taxon>
        <taxon>Craniata</taxon>
        <taxon>Vertebrata</taxon>
        <taxon>Euteleostomi</taxon>
        <taxon>Actinopterygii</taxon>
        <taxon>Neopterygii</taxon>
        <taxon>Teleostei</taxon>
        <taxon>Anguilliformes</taxon>
        <taxon>Anguillidae</taxon>
        <taxon>Anguilla</taxon>
    </lineage>
</organism>
<accession>A0A0E9WMS3</accession>